<sequence>MNETARIHIADRVREKAAAWARWAERRAADLGVDLAEEAAAAVEAGRDPNGWRARLAAAVAPGAGEAVGGE</sequence>
<dbReference type="EMBL" id="CP020563">
    <property type="protein sequence ID" value="ARF73959.1"/>
    <property type="molecule type" value="Genomic_DNA"/>
</dbReference>
<accession>A0ABC8BUJ3</accession>
<proteinExistence type="predicted"/>
<reference evidence="1 2" key="1">
    <citation type="submission" date="2017-04" db="EMBL/GenBank/DDBJ databases">
        <title>The complete genome sequence of Streptomyces albolongus YIM 101047, the producer of novel bafilomycins and novel odoriferous sesquiterpenoids.</title>
        <authorList>
            <person name="Yin M."/>
            <person name="Jiang Y."/>
        </authorList>
    </citation>
    <scope>NUCLEOTIDE SEQUENCE [LARGE SCALE GENOMIC DNA]</scope>
    <source>
        <strain evidence="1 2">YIM 101047</strain>
    </source>
</reference>
<dbReference type="AlphaFoldDB" id="A0ABC8BUJ3"/>
<dbReference type="KEGG" id="kab:B7C62_18130"/>
<name>A0ABC8BUJ3_9ACTN</name>
<evidence type="ECO:0000313" key="1">
    <source>
        <dbReference type="EMBL" id="ARF73959.1"/>
    </source>
</evidence>
<keyword evidence="2" id="KW-1185">Reference proteome</keyword>
<gene>
    <name evidence="1" type="ORF">B7C62_18130</name>
</gene>
<dbReference type="Proteomes" id="UP000192251">
    <property type="component" value="Chromosome"/>
</dbReference>
<organism evidence="1 2">
    <name type="scientific">Kitasatospora albolonga</name>
    <dbReference type="NCBI Taxonomy" id="68173"/>
    <lineage>
        <taxon>Bacteria</taxon>
        <taxon>Bacillati</taxon>
        <taxon>Actinomycetota</taxon>
        <taxon>Actinomycetes</taxon>
        <taxon>Kitasatosporales</taxon>
        <taxon>Streptomycetaceae</taxon>
        <taxon>Kitasatospora</taxon>
    </lineage>
</organism>
<dbReference type="RefSeq" id="WP_084747838.1">
    <property type="nucleotide sequence ID" value="NZ_CP020563.1"/>
</dbReference>
<evidence type="ECO:0000313" key="2">
    <source>
        <dbReference type="Proteomes" id="UP000192251"/>
    </source>
</evidence>
<protein>
    <submittedName>
        <fullName evidence="1">Uncharacterized protein</fullName>
    </submittedName>
</protein>